<keyword evidence="2" id="KW-1185">Reference proteome</keyword>
<sequence>MKTINSVAITLFAFAVLVGCTPKMNFVNSTIAPAATGTINVKKDKNNNYKVTVSVLNLAESKKLSPAKETYLVWMEAAGNSVKKLGQLAPRGKALKGELTATVVDKPNEVFVTAEDNPEIEYPAGDVILTTRK</sequence>
<dbReference type="AlphaFoldDB" id="D2QC94"/>
<dbReference type="STRING" id="504472.Slin_0135"/>
<gene>
    <name evidence="1" type="ordered locus">Slin_0135</name>
</gene>
<proteinExistence type="predicted"/>
<dbReference type="KEGG" id="sli:Slin_0135"/>
<evidence type="ECO:0000313" key="1">
    <source>
        <dbReference type="EMBL" id="ADB36205.1"/>
    </source>
</evidence>
<evidence type="ECO:0000313" key="2">
    <source>
        <dbReference type="Proteomes" id="UP000002028"/>
    </source>
</evidence>
<dbReference type="PROSITE" id="PS51257">
    <property type="entry name" value="PROKAR_LIPOPROTEIN"/>
    <property type="match status" value="1"/>
</dbReference>
<dbReference type="RefSeq" id="WP_012924757.1">
    <property type="nucleotide sequence ID" value="NC_013730.1"/>
</dbReference>
<dbReference type="HOGENOM" id="CLU_149932_0_0_10"/>
<dbReference type="EMBL" id="CP001769">
    <property type="protein sequence ID" value="ADB36205.1"/>
    <property type="molecule type" value="Genomic_DNA"/>
</dbReference>
<organism evidence="1 2">
    <name type="scientific">Spirosoma linguale (strain ATCC 33905 / DSM 74 / LMG 10896 / Claus 1)</name>
    <dbReference type="NCBI Taxonomy" id="504472"/>
    <lineage>
        <taxon>Bacteria</taxon>
        <taxon>Pseudomonadati</taxon>
        <taxon>Bacteroidota</taxon>
        <taxon>Cytophagia</taxon>
        <taxon>Cytophagales</taxon>
        <taxon>Cytophagaceae</taxon>
        <taxon>Spirosoma</taxon>
    </lineage>
</organism>
<dbReference type="Proteomes" id="UP000002028">
    <property type="component" value="Chromosome"/>
</dbReference>
<dbReference type="eggNOG" id="ENOG5032Y2Z">
    <property type="taxonomic scope" value="Bacteria"/>
</dbReference>
<reference evidence="1 2" key="1">
    <citation type="journal article" date="2010" name="Stand. Genomic Sci.">
        <title>Complete genome sequence of Spirosoma linguale type strain (1).</title>
        <authorList>
            <person name="Lail K."/>
            <person name="Sikorski J."/>
            <person name="Saunders E."/>
            <person name="Lapidus A."/>
            <person name="Glavina Del Rio T."/>
            <person name="Copeland A."/>
            <person name="Tice H."/>
            <person name="Cheng J.-F."/>
            <person name="Lucas S."/>
            <person name="Nolan M."/>
            <person name="Bruce D."/>
            <person name="Goodwin L."/>
            <person name="Pitluck S."/>
            <person name="Ivanova N."/>
            <person name="Mavromatis K."/>
            <person name="Ovchinnikova G."/>
            <person name="Pati A."/>
            <person name="Chen A."/>
            <person name="Palaniappan K."/>
            <person name="Land M."/>
            <person name="Hauser L."/>
            <person name="Chang Y.-J."/>
            <person name="Jeffries C.D."/>
            <person name="Chain P."/>
            <person name="Brettin T."/>
            <person name="Detter J.C."/>
            <person name="Schuetze A."/>
            <person name="Rohde M."/>
            <person name="Tindall B.J."/>
            <person name="Goeker M."/>
            <person name="Bristow J."/>
            <person name="Eisen J.A."/>
            <person name="Markowitz V."/>
            <person name="Hugenholtz P."/>
            <person name="Kyrpides N.C."/>
            <person name="Klenk H.-P."/>
            <person name="Chen F."/>
        </authorList>
    </citation>
    <scope>NUCLEOTIDE SEQUENCE [LARGE SCALE GENOMIC DNA]</scope>
    <source>
        <strain evidence="2">ATCC 33905 / DSM 74 / LMG 10896 / Claus 1</strain>
    </source>
</reference>
<name>D2QC94_SPILD</name>
<protein>
    <submittedName>
        <fullName evidence="1">Uncharacterized protein</fullName>
    </submittedName>
</protein>
<accession>D2QC94</accession>